<dbReference type="VEuPathDB" id="VectorBase:AMEC005474"/>
<feature type="region of interest" description="Disordered" evidence="1">
    <location>
        <begin position="1"/>
        <end position="51"/>
    </location>
</feature>
<reference evidence="4" key="1">
    <citation type="submission" date="2014-01" db="EMBL/GenBank/DDBJ databases">
        <title>The Genome Sequence of Anopheles melas CM1001059_A (V2).</title>
        <authorList>
            <consortium name="The Broad Institute Genomics Platform"/>
            <person name="Neafsey D.E."/>
            <person name="Besansky N."/>
            <person name="Howell P."/>
            <person name="Walton C."/>
            <person name="Young S.K."/>
            <person name="Zeng Q."/>
            <person name="Gargeya S."/>
            <person name="Fitzgerald M."/>
            <person name="Haas B."/>
            <person name="Abouelleil A."/>
            <person name="Allen A.W."/>
            <person name="Alvarado L."/>
            <person name="Arachchi H.M."/>
            <person name="Berlin A.M."/>
            <person name="Chapman S.B."/>
            <person name="Gainer-Dewar J."/>
            <person name="Goldberg J."/>
            <person name="Griggs A."/>
            <person name="Gujja S."/>
            <person name="Hansen M."/>
            <person name="Howarth C."/>
            <person name="Imamovic A."/>
            <person name="Ireland A."/>
            <person name="Larimer J."/>
            <person name="McCowan C."/>
            <person name="Murphy C."/>
            <person name="Pearson M."/>
            <person name="Poon T.W."/>
            <person name="Priest M."/>
            <person name="Roberts A."/>
            <person name="Saif S."/>
            <person name="Shea T."/>
            <person name="Sisk P."/>
            <person name="Sykes S."/>
            <person name="Wortman J."/>
            <person name="Nusbaum C."/>
            <person name="Birren B."/>
        </authorList>
    </citation>
    <scope>NUCLEOTIDE SEQUENCE [LARGE SCALE GENOMIC DNA]</scope>
    <source>
        <strain evidence="4">CM1001059</strain>
    </source>
</reference>
<keyword evidence="2" id="KW-1133">Transmembrane helix</keyword>
<organism evidence="3 4">
    <name type="scientific">Anopheles melas</name>
    <dbReference type="NCBI Taxonomy" id="34690"/>
    <lineage>
        <taxon>Eukaryota</taxon>
        <taxon>Metazoa</taxon>
        <taxon>Ecdysozoa</taxon>
        <taxon>Arthropoda</taxon>
        <taxon>Hexapoda</taxon>
        <taxon>Insecta</taxon>
        <taxon>Pterygota</taxon>
        <taxon>Neoptera</taxon>
        <taxon>Endopterygota</taxon>
        <taxon>Diptera</taxon>
        <taxon>Nematocera</taxon>
        <taxon>Culicoidea</taxon>
        <taxon>Culicidae</taxon>
        <taxon>Anophelinae</taxon>
        <taxon>Anopheles</taxon>
    </lineage>
</organism>
<sequence>MDQKQQKPTAVTLPIETWDRDESAAKDSATEAATSQGRSDSHRHSSIRPTILRPPPLMTPCPLPGRFGPSWPAAAAAAAAAAFFRCVSACFIMWSFRMKPLPHCSQAYGFEPLCRHMCRRRSVLWLNCFGHCSHLNGFSPPCFARCSSYDWLQGKRLPHR</sequence>
<keyword evidence="4" id="KW-1185">Reference proteome</keyword>
<dbReference type="AlphaFoldDB" id="A0A182TNE0"/>
<evidence type="ECO:0000313" key="3">
    <source>
        <dbReference type="EnsemblMetazoa" id="AMEC005474-PA"/>
    </source>
</evidence>
<name>A0A182TNE0_9DIPT</name>
<evidence type="ECO:0000256" key="1">
    <source>
        <dbReference type="SAM" id="MobiDB-lite"/>
    </source>
</evidence>
<feature type="compositionally biased region" description="Basic and acidic residues" evidence="1">
    <location>
        <begin position="17"/>
        <end position="29"/>
    </location>
</feature>
<keyword evidence="2" id="KW-0812">Transmembrane</keyword>
<feature type="transmembrane region" description="Helical" evidence="2">
    <location>
        <begin position="73"/>
        <end position="96"/>
    </location>
</feature>
<accession>A0A182TNE0</accession>
<evidence type="ECO:0000313" key="4">
    <source>
        <dbReference type="Proteomes" id="UP000075902"/>
    </source>
</evidence>
<proteinExistence type="predicted"/>
<keyword evidence="2" id="KW-0472">Membrane</keyword>
<reference evidence="3" key="2">
    <citation type="submission" date="2020-05" db="UniProtKB">
        <authorList>
            <consortium name="EnsemblMetazoa"/>
        </authorList>
    </citation>
    <scope>IDENTIFICATION</scope>
    <source>
        <strain evidence="3">CM1001059</strain>
    </source>
</reference>
<dbReference type="Proteomes" id="UP000075902">
    <property type="component" value="Unassembled WGS sequence"/>
</dbReference>
<evidence type="ECO:0000256" key="2">
    <source>
        <dbReference type="SAM" id="Phobius"/>
    </source>
</evidence>
<dbReference type="EnsemblMetazoa" id="AMEC005474-RA">
    <property type="protein sequence ID" value="AMEC005474-PA"/>
    <property type="gene ID" value="AMEC005474"/>
</dbReference>
<protein>
    <submittedName>
        <fullName evidence="3">Uncharacterized protein</fullName>
    </submittedName>
</protein>